<protein>
    <submittedName>
        <fullName evidence="1">Uncharacterized protein</fullName>
    </submittedName>
</protein>
<keyword evidence="2" id="KW-1185">Reference proteome</keyword>
<reference evidence="1" key="1">
    <citation type="submission" date="2024-09" db="EMBL/GenBank/DDBJ databases">
        <title>Black Yeasts Isolated from many extreme environments.</title>
        <authorList>
            <person name="Coleine C."/>
            <person name="Stajich J.E."/>
            <person name="Selbmann L."/>
        </authorList>
    </citation>
    <scope>NUCLEOTIDE SEQUENCE</scope>
    <source>
        <strain evidence="1">CCFEE 5737</strain>
    </source>
</reference>
<gene>
    <name evidence="1" type="ORF">LTS18_001614</name>
</gene>
<proteinExistence type="predicted"/>
<evidence type="ECO:0000313" key="1">
    <source>
        <dbReference type="EMBL" id="KAK3063293.1"/>
    </source>
</evidence>
<name>A0ACC3D867_9PEZI</name>
<evidence type="ECO:0000313" key="2">
    <source>
        <dbReference type="Proteomes" id="UP001186974"/>
    </source>
</evidence>
<dbReference type="EMBL" id="JAWDJW010006912">
    <property type="protein sequence ID" value="KAK3063293.1"/>
    <property type="molecule type" value="Genomic_DNA"/>
</dbReference>
<comment type="caution">
    <text evidence="1">The sequence shown here is derived from an EMBL/GenBank/DDBJ whole genome shotgun (WGS) entry which is preliminary data.</text>
</comment>
<organism evidence="1 2">
    <name type="scientific">Coniosporium uncinatum</name>
    <dbReference type="NCBI Taxonomy" id="93489"/>
    <lineage>
        <taxon>Eukaryota</taxon>
        <taxon>Fungi</taxon>
        <taxon>Dikarya</taxon>
        <taxon>Ascomycota</taxon>
        <taxon>Pezizomycotina</taxon>
        <taxon>Dothideomycetes</taxon>
        <taxon>Dothideomycetes incertae sedis</taxon>
        <taxon>Coniosporium</taxon>
    </lineage>
</organism>
<dbReference type="Proteomes" id="UP001186974">
    <property type="component" value="Unassembled WGS sequence"/>
</dbReference>
<accession>A0ACC3D867</accession>
<sequence>MARLRDKNIELRRQYAEEKSKASEKSKVKDEKQHGEGKAGRSGGEEDMDEEKLHAAGKDHGKAENNDG</sequence>